<dbReference type="Proteomes" id="UP000028839">
    <property type="component" value="Unassembled WGS sequence"/>
</dbReference>
<dbReference type="AlphaFoldDB" id="A0A0E2Z2L6"/>
<dbReference type="HOGENOM" id="CLU_1137106_0_0_6"/>
<reference evidence="1 2" key="1">
    <citation type="submission" date="2014-07" db="EMBL/GenBank/DDBJ databases">
        <title>Comparative analysis of Nitrosococcus oceani genome inventories of strains from Pacific and Atlantic gyres.</title>
        <authorList>
            <person name="Lim C.K."/>
            <person name="Wang L."/>
            <person name="Sayavedra-Soto L.A."/>
            <person name="Klotz M.G."/>
        </authorList>
    </citation>
    <scope>NUCLEOTIDE SEQUENCE [LARGE SCALE GENOMIC DNA]</scope>
    <source>
        <strain evidence="1 2">C-27</strain>
        <plasmid evidence="1">pA</plasmid>
    </source>
</reference>
<accession>A0A0E2Z2L6</accession>
<name>A0A0E2Z2L6_9GAMM</name>
<dbReference type="OrthoDB" id="5465302at2"/>
<sequence>MECPVLNARWLGILPLILLGCAAPLNTDTVSFKSPAHYANHQQIDGLDIAMIPIDSPDRSKAIFGTDLKTANILPVHLIVENKGTKEFEINAQQIFGVVANGEMTAAYSLGKSAQHVRRSSIGTTAVTGAVVGAVAGAAVGAGLGAAIGHAAGDSGGGAGAGAAIGGATGAATGAGAGLSDAITIQFKKELASLAFEDRVIYPGDIQQGFIYLKWNPYQKIRVKVFDITDNKTYSLAFKTSIMR</sequence>
<protein>
    <submittedName>
        <fullName evidence="1">Uncharacterized protein</fullName>
    </submittedName>
</protein>
<gene>
    <name evidence="1" type="ORF">IB75_18705</name>
</gene>
<organism evidence="1 2">
    <name type="scientific">Nitrosococcus oceani C-27</name>
    <dbReference type="NCBI Taxonomy" id="314279"/>
    <lineage>
        <taxon>Bacteria</taxon>
        <taxon>Pseudomonadati</taxon>
        <taxon>Pseudomonadota</taxon>
        <taxon>Gammaproteobacteria</taxon>
        <taxon>Chromatiales</taxon>
        <taxon>Chromatiaceae</taxon>
        <taxon>Nitrosococcus</taxon>
    </lineage>
</organism>
<proteinExistence type="predicted"/>
<dbReference type="EMBL" id="JPGN01000541">
    <property type="protein sequence ID" value="KFI17790.1"/>
    <property type="molecule type" value="Genomic_DNA"/>
</dbReference>
<evidence type="ECO:0000313" key="1">
    <source>
        <dbReference type="EMBL" id="KFI17790.1"/>
    </source>
</evidence>
<comment type="caution">
    <text evidence="1">The sequence shown here is derived from an EMBL/GenBank/DDBJ whole genome shotgun (WGS) entry which is preliminary data.</text>
</comment>
<keyword evidence="1" id="KW-0614">Plasmid</keyword>
<geneLocation type="plasmid" evidence="1">
    <name>pA</name>
</geneLocation>
<evidence type="ECO:0000313" key="2">
    <source>
        <dbReference type="Proteomes" id="UP000028839"/>
    </source>
</evidence>